<dbReference type="AlphaFoldDB" id="A0A5C6BP45"/>
<name>A0A5C6BP45_9PLAN</name>
<dbReference type="RefSeq" id="WP_146371212.1">
    <property type="nucleotide sequence ID" value="NZ_SJPP01000001.1"/>
</dbReference>
<evidence type="ECO:0000313" key="2">
    <source>
        <dbReference type="Proteomes" id="UP000320735"/>
    </source>
</evidence>
<sequence>MDEKPKPSAATGRPFLSVHLKCCNIYQRIYPNAAGDAYAGWCPRCATAIRVPIVESGGSSTRFFTT</sequence>
<proteinExistence type="predicted"/>
<keyword evidence="2" id="KW-1185">Reference proteome</keyword>
<comment type="caution">
    <text evidence="1">The sequence shown here is derived from an EMBL/GenBank/DDBJ whole genome shotgun (WGS) entry which is preliminary data.</text>
</comment>
<dbReference type="EMBL" id="SJPP01000001">
    <property type="protein sequence ID" value="TWU13960.1"/>
    <property type="molecule type" value="Genomic_DNA"/>
</dbReference>
<dbReference type="Proteomes" id="UP000320735">
    <property type="component" value="Unassembled WGS sequence"/>
</dbReference>
<organism evidence="1 2">
    <name type="scientific">Symmachiella macrocystis</name>
    <dbReference type="NCBI Taxonomy" id="2527985"/>
    <lineage>
        <taxon>Bacteria</taxon>
        <taxon>Pseudomonadati</taxon>
        <taxon>Planctomycetota</taxon>
        <taxon>Planctomycetia</taxon>
        <taxon>Planctomycetales</taxon>
        <taxon>Planctomycetaceae</taxon>
        <taxon>Symmachiella</taxon>
    </lineage>
</organism>
<dbReference type="OrthoDB" id="9810539at2"/>
<accession>A0A5C6BP45</accession>
<reference evidence="1 2" key="1">
    <citation type="submission" date="2019-02" db="EMBL/GenBank/DDBJ databases">
        <title>Deep-cultivation of Planctomycetes and their phenomic and genomic characterization uncovers novel biology.</title>
        <authorList>
            <person name="Wiegand S."/>
            <person name="Jogler M."/>
            <person name="Boedeker C."/>
            <person name="Pinto D."/>
            <person name="Vollmers J."/>
            <person name="Rivas-Marin E."/>
            <person name="Kohn T."/>
            <person name="Peeters S.H."/>
            <person name="Heuer A."/>
            <person name="Rast P."/>
            <person name="Oberbeckmann S."/>
            <person name="Bunk B."/>
            <person name="Jeske O."/>
            <person name="Meyerdierks A."/>
            <person name="Storesund J.E."/>
            <person name="Kallscheuer N."/>
            <person name="Luecker S."/>
            <person name="Lage O.M."/>
            <person name="Pohl T."/>
            <person name="Merkel B.J."/>
            <person name="Hornburger P."/>
            <person name="Mueller R.-W."/>
            <person name="Bruemmer F."/>
            <person name="Labrenz M."/>
            <person name="Spormann A.M."/>
            <person name="Op Den Camp H."/>
            <person name="Overmann J."/>
            <person name="Amann R."/>
            <person name="Jetten M.S.M."/>
            <person name="Mascher T."/>
            <person name="Medema M.H."/>
            <person name="Devos D.P."/>
            <person name="Kaster A.-K."/>
            <person name="Ovreas L."/>
            <person name="Rohde M."/>
            <person name="Galperin M.Y."/>
            <person name="Jogler C."/>
        </authorList>
    </citation>
    <scope>NUCLEOTIDE SEQUENCE [LARGE SCALE GENOMIC DNA]</scope>
    <source>
        <strain evidence="1 2">CA54</strain>
    </source>
</reference>
<evidence type="ECO:0000313" key="1">
    <source>
        <dbReference type="EMBL" id="TWU13960.1"/>
    </source>
</evidence>
<gene>
    <name evidence="1" type="ORF">CA54_28020</name>
</gene>
<protein>
    <submittedName>
        <fullName evidence="1">Uncharacterized protein</fullName>
    </submittedName>
</protein>